<proteinExistence type="predicted"/>
<feature type="compositionally biased region" description="Basic and acidic residues" evidence="1">
    <location>
        <begin position="73"/>
        <end position="86"/>
    </location>
</feature>
<dbReference type="Proteomes" id="UP000018888">
    <property type="component" value="Unassembled WGS sequence"/>
</dbReference>
<evidence type="ECO:0000313" key="2">
    <source>
        <dbReference type="EMBL" id="POG79292.1"/>
    </source>
</evidence>
<evidence type="ECO:0000313" key="3">
    <source>
        <dbReference type="Proteomes" id="UP000018888"/>
    </source>
</evidence>
<reference evidence="2 3" key="1">
    <citation type="journal article" date="2013" name="Proc. Natl. Acad. Sci. U.S.A.">
        <title>Genome of an arbuscular mycorrhizal fungus provides insight into the oldest plant symbiosis.</title>
        <authorList>
            <person name="Tisserant E."/>
            <person name="Malbreil M."/>
            <person name="Kuo A."/>
            <person name="Kohler A."/>
            <person name="Symeonidi A."/>
            <person name="Balestrini R."/>
            <person name="Charron P."/>
            <person name="Duensing N."/>
            <person name="Frei Dit Frey N."/>
            <person name="Gianinazzi-Pearson V."/>
            <person name="Gilbert L.B."/>
            <person name="Handa Y."/>
            <person name="Herr J.R."/>
            <person name="Hijri M."/>
            <person name="Koul R."/>
            <person name="Kawaguchi M."/>
            <person name="Krajinski F."/>
            <person name="Lammers P.J."/>
            <person name="Masclaux F.G."/>
            <person name="Murat C."/>
            <person name="Morin E."/>
            <person name="Ndikumana S."/>
            <person name="Pagni M."/>
            <person name="Petitpierre D."/>
            <person name="Requena N."/>
            <person name="Rosikiewicz P."/>
            <person name="Riley R."/>
            <person name="Saito K."/>
            <person name="San Clemente H."/>
            <person name="Shapiro H."/>
            <person name="van Tuinen D."/>
            <person name="Becard G."/>
            <person name="Bonfante P."/>
            <person name="Paszkowski U."/>
            <person name="Shachar-Hill Y.Y."/>
            <person name="Tuskan G.A."/>
            <person name="Young P.W."/>
            <person name="Sanders I.R."/>
            <person name="Henrissat B."/>
            <person name="Rensing S.A."/>
            <person name="Grigoriev I.V."/>
            <person name="Corradi N."/>
            <person name="Roux C."/>
            <person name="Martin F."/>
        </authorList>
    </citation>
    <scope>NUCLEOTIDE SEQUENCE [LARGE SCALE GENOMIC DNA]</scope>
    <source>
        <strain evidence="2 3">DAOM 197198</strain>
    </source>
</reference>
<dbReference type="AlphaFoldDB" id="A0A2P4QNT9"/>
<organism evidence="2 3">
    <name type="scientific">Rhizophagus irregularis (strain DAOM 181602 / DAOM 197198 / MUCL 43194)</name>
    <name type="common">Arbuscular mycorrhizal fungus</name>
    <name type="synonym">Glomus intraradices</name>
    <dbReference type="NCBI Taxonomy" id="747089"/>
    <lineage>
        <taxon>Eukaryota</taxon>
        <taxon>Fungi</taxon>
        <taxon>Fungi incertae sedis</taxon>
        <taxon>Mucoromycota</taxon>
        <taxon>Glomeromycotina</taxon>
        <taxon>Glomeromycetes</taxon>
        <taxon>Glomerales</taxon>
        <taxon>Glomeraceae</taxon>
        <taxon>Rhizophagus</taxon>
    </lineage>
</organism>
<dbReference type="VEuPathDB" id="FungiDB:RhiirFUN_009411"/>
<feature type="compositionally biased region" description="Basic residues" evidence="1">
    <location>
        <begin position="87"/>
        <end position="103"/>
    </location>
</feature>
<feature type="region of interest" description="Disordered" evidence="1">
    <location>
        <begin position="13"/>
        <end position="107"/>
    </location>
</feature>
<accession>A0A2P4QNT9</accession>
<gene>
    <name evidence="2" type="ORF">GLOIN_2v1765811</name>
</gene>
<sequence length="194" mass="22484">MSIPISIDFYWKLNSSGSGESDQESFNFKQNSEQKEFSDSDQSSSGSERRLSKSDQRFSKSDRRPSKFKQRFSKSDRSSLKPEQKSKSRQRTSTHQQSHKRTQKYFNVKDMPKSFKEALRISKTDTEDPDRKHKIAVKKLNWRSSTEQTAPFHAPKWTIGNYQGYLKVKVEKVRRIVVKSGGGVKWCTVTFGSV</sequence>
<name>A0A2P4QNT9_RHIID</name>
<protein>
    <submittedName>
        <fullName evidence="2">Uncharacterized protein</fullName>
    </submittedName>
</protein>
<comment type="caution">
    <text evidence="2">The sequence shown here is derived from an EMBL/GenBank/DDBJ whole genome shotgun (WGS) entry which is preliminary data.</text>
</comment>
<keyword evidence="3" id="KW-1185">Reference proteome</keyword>
<dbReference type="EMBL" id="AUPC02000026">
    <property type="protein sequence ID" value="POG79292.1"/>
    <property type="molecule type" value="Genomic_DNA"/>
</dbReference>
<reference evidence="2 3" key="2">
    <citation type="journal article" date="2018" name="New Phytol.">
        <title>High intraspecific genome diversity in the model arbuscular mycorrhizal symbiont Rhizophagus irregularis.</title>
        <authorList>
            <person name="Chen E.C.H."/>
            <person name="Morin E."/>
            <person name="Beaudet D."/>
            <person name="Noel J."/>
            <person name="Yildirir G."/>
            <person name="Ndikumana S."/>
            <person name="Charron P."/>
            <person name="St-Onge C."/>
            <person name="Giorgi J."/>
            <person name="Kruger M."/>
            <person name="Marton T."/>
            <person name="Ropars J."/>
            <person name="Grigoriev I.V."/>
            <person name="Hainaut M."/>
            <person name="Henrissat B."/>
            <person name="Roux C."/>
            <person name="Martin F."/>
            <person name="Corradi N."/>
        </authorList>
    </citation>
    <scope>NUCLEOTIDE SEQUENCE [LARGE SCALE GENOMIC DNA]</scope>
    <source>
        <strain evidence="2 3">DAOM 197198</strain>
    </source>
</reference>
<evidence type="ECO:0000256" key="1">
    <source>
        <dbReference type="SAM" id="MobiDB-lite"/>
    </source>
</evidence>
<feature type="compositionally biased region" description="Basic and acidic residues" evidence="1">
    <location>
        <begin position="47"/>
        <end position="65"/>
    </location>
</feature>
<feature type="compositionally biased region" description="Polar residues" evidence="1">
    <location>
        <begin position="13"/>
        <end position="31"/>
    </location>
</feature>